<dbReference type="Proteomes" id="UP000625682">
    <property type="component" value="Unassembled WGS sequence"/>
</dbReference>
<reference evidence="1" key="1">
    <citation type="journal article" date="2014" name="Int. J. Syst. Evol. Microbiol.">
        <title>Complete genome sequence of Corynebacterium casei LMG S-19264T (=DSM 44701T), isolated from a smear-ripened cheese.</title>
        <authorList>
            <consortium name="US DOE Joint Genome Institute (JGI-PGF)"/>
            <person name="Walter F."/>
            <person name="Albersmeier A."/>
            <person name="Kalinowski J."/>
            <person name="Ruckert C."/>
        </authorList>
    </citation>
    <scope>NUCLEOTIDE SEQUENCE</scope>
    <source>
        <strain evidence="1">CGMCC 4.7272</strain>
    </source>
</reference>
<comment type="caution">
    <text evidence="1">The sequence shown here is derived from an EMBL/GenBank/DDBJ whole genome shotgun (WGS) entry which is preliminary data.</text>
</comment>
<proteinExistence type="predicted"/>
<accession>A0A917UM48</accession>
<name>A0A917UM48_9ACTN</name>
<reference evidence="1" key="2">
    <citation type="submission" date="2020-09" db="EMBL/GenBank/DDBJ databases">
        <authorList>
            <person name="Sun Q."/>
            <person name="Zhou Y."/>
        </authorList>
    </citation>
    <scope>NUCLEOTIDE SEQUENCE</scope>
    <source>
        <strain evidence="1">CGMCC 4.7272</strain>
    </source>
</reference>
<keyword evidence="2" id="KW-1185">Reference proteome</keyword>
<evidence type="ECO:0000313" key="1">
    <source>
        <dbReference type="EMBL" id="GGJ67209.1"/>
    </source>
</evidence>
<gene>
    <name evidence="1" type="ORF">GCM10012282_75260</name>
</gene>
<dbReference type="AlphaFoldDB" id="A0A917UM48"/>
<dbReference type="RefSeq" id="WP_189151907.1">
    <property type="nucleotide sequence ID" value="NZ_BAABER010000047.1"/>
</dbReference>
<dbReference type="EMBL" id="BMMU01000045">
    <property type="protein sequence ID" value="GGJ67209.1"/>
    <property type="molecule type" value="Genomic_DNA"/>
</dbReference>
<organism evidence="1 2">
    <name type="scientific">Streptomyces lacrimifluminis</name>
    <dbReference type="NCBI Taxonomy" id="1500077"/>
    <lineage>
        <taxon>Bacteria</taxon>
        <taxon>Bacillati</taxon>
        <taxon>Actinomycetota</taxon>
        <taxon>Actinomycetes</taxon>
        <taxon>Kitasatosporales</taxon>
        <taxon>Streptomycetaceae</taxon>
        <taxon>Streptomyces</taxon>
    </lineage>
</organism>
<evidence type="ECO:0000313" key="2">
    <source>
        <dbReference type="Proteomes" id="UP000625682"/>
    </source>
</evidence>
<protein>
    <submittedName>
        <fullName evidence="1">Uncharacterized protein</fullName>
    </submittedName>
</protein>
<sequence>MPFDLKAVALGQPGSARPGGKDSDARRIDLAGAVLLVSVQQFSDANANGFAAAQLVFGICAVLPFRTPQFVGLLPRCSQQT</sequence>